<evidence type="ECO:0000256" key="1">
    <source>
        <dbReference type="ARBA" id="ARBA00004141"/>
    </source>
</evidence>
<proteinExistence type="inferred from homology"/>
<keyword evidence="4 6" id="KW-1133">Transmembrane helix</keyword>
<evidence type="ECO:0000256" key="2">
    <source>
        <dbReference type="ARBA" id="ARBA00006325"/>
    </source>
</evidence>
<sequence>MITLSKRDFQAGAHDSVLNVISLSPNDELDTFVEIWYQVFLWALFSSLFVHIIAALISFLRLRKHSIGRWIPAAILAMGVLSPLTGGVVSSAAIAGVYRASDFVMMPLYALVWGVVQTFLVVVISFSRILATL</sequence>
<gene>
    <name evidence="7" type="primary">ORF70320</name>
</gene>
<accession>A0A0B6ZP59</accession>
<feature type="transmembrane region" description="Helical" evidence="6">
    <location>
        <begin position="35"/>
        <end position="62"/>
    </location>
</feature>
<organism evidence="7">
    <name type="scientific">Arion vulgaris</name>
    <dbReference type="NCBI Taxonomy" id="1028688"/>
    <lineage>
        <taxon>Eukaryota</taxon>
        <taxon>Metazoa</taxon>
        <taxon>Spiralia</taxon>
        <taxon>Lophotrochozoa</taxon>
        <taxon>Mollusca</taxon>
        <taxon>Gastropoda</taxon>
        <taxon>Heterobranchia</taxon>
        <taxon>Euthyneura</taxon>
        <taxon>Panpulmonata</taxon>
        <taxon>Eupulmonata</taxon>
        <taxon>Stylommatophora</taxon>
        <taxon>Helicina</taxon>
        <taxon>Arionoidea</taxon>
        <taxon>Arionidae</taxon>
        <taxon>Arion</taxon>
    </lineage>
</organism>
<dbReference type="GO" id="GO:0016020">
    <property type="term" value="C:membrane"/>
    <property type="evidence" value="ECO:0007669"/>
    <property type="project" value="UniProtKB-SubCell"/>
</dbReference>
<evidence type="ECO:0000256" key="5">
    <source>
        <dbReference type="ARBA" id="ARBA00023136"/>
    </source>
</evidence>
<evidence type="ECO:0008006" key="8">
    <source>
        <dbReference type="Google" id="ProtNLM"/>
    </source>
</evidence>
<evidence type="ECO:0000313" key="7">
    <source>
        <dbReference type="EMBL" id="CEK69470.1"/>
    </source>
</evidence>
<dbReference type="InterPro" id="IPR019334">
    <property type="entry name" value="TMEM170A/B/YPR153W-like"/>
</dbReference>
<feature type="transmembrane region" description="Helical" evidence="6">
    <location>
        <begin position="74"/>
        <end position="98"/>
    </location>
</feature>
<evidence type="ECO:0000256" key="3">
    <source>
        <dbReference type="ARBA" id="ARBA00022692"/>
    </source>
</evidence>
<feature type="transmembrane region" description="Helical" evidence="6">
    <location>
        <begin position="110"/>
        <end position="131"/>
    </location>
</feature>
<reference evidence="7" key="1">
    <citation type="submission" date="2014-12" db="EMBL/GenBank/DDBJ databases">
        <title>Insight into the proteome of Arion vulgaris.</title>
        <authorList>
            <person name="Aradska J."/>
            <person name="Bulat T."/>
            <person name="Smidak R."/>
            <person name="Sarate P."/>
            <person name="Gangsoo J."/>
            <person name="Sialana F."/>
            <person name="Bilban M."/>
            <person name="Lubec G."/>
        </authorList>
    </citation>
    <scope>NUCLEOTIDE SEQUENCE</scope>
    <source>
        <tissue evidence="7">Skin</tissue>
    </source>
</reference>
<protein>
    <recommendedName>
        <fullName evidence="8">Transmembrane protein 170A</fullName>
    </recommendedName>
</protein>
<dbReference type="EMBL" id="HACG01022605">
    <property type="protein sequence ID" value="CEK69470.1"/>
    <property type="molecule type" value="Transcribed_RNA"/>
</dbReference>
<evidence type="ECO:0000256" key="4">
    <source>
        <dbReference type="ARBA" id="ARBA00022989"/>
    </source>
</evidence>
<comment type="similarity">
    <text evidence="2">Belongs to the TMEM170 family.</text>
</comment>
<dbReference type="PANTHER" id="PTHR22779:SF6">
    <property type="entry name" value="SD17342P"/>
    <property type="match status" value="1"/>
</dbReference>
<dbReference type="Pfam" id="PF10190">
    <property type="entry name" value="Tmemb_170"/>
    <property type="match status" value="1"/>
</dbReference>
<comment type="subcellular location">
    <subcellularLocation>
        <location evidence="1">Membrane</location>
        <topology evidence="1">Multi-pass membrane protein</topology>
    </subcellularLocation>
</comment>
<dbReference type="PANTHER" id="PTHR22779">
    <property type="entry name" value="SD17342P"/>
    <property type="match status" value="1"/>
</dbReference>
<keyword evidence="5 6" id="KW-0472">Membrane</keyword>
<name>A0A0B6ZP59_9EUPU</name>
<keyword evidence="3 6" id="KW-0812">Transmembrane</keyword>
<dbReference type="AlphaFoldDB" id="A0A0B6ZP59"/>
<evidence type="ECO:0000256" key="6">
    <source>
        <dbReference type="SAM" id="Phobius"/>
    </source>
</evidence>